<dbReference type="InterPro" id="IPR011048">
    <property type="entry name" value="Haem_d1_sf"/>
</dbReference>
<reference evidence="2" key="1">
    <citation type="submission" date="2021-03" db="EMBL/GenBank/DDBJ databases">
        <title>Evolutionary innovations through gain and loss of genes in the ectomycorrhizal Boletales.</title>
        <authorList>
            <person name="Wu G."/>
            <person name="Miyauchi S."/>
            <person name="Morin E."/>
            <person name="Yang Z.-L."/>
            <person name="Xu J."/>
            <person name="Martin F.M."/>
        </authorList>
    </citation>
    <scope>NUCLEOTIDE SEQUENCE</scope>
    <source>
        <strain evidence="2">BR01</strain>
    </source>
</reference>
<dbReference type="OrthoDB" id="9972196at2759"/>
<dbReference type="InterPro" id="IPR050282">
    <property type="entry name" value="Cycloisomerase_2"/>
</dbReference>
<dbReference type="GO" id="GO:0017057">
    <property type="term" value="F:6-phosphogluconolactonase activity"/>
    <property type="evidence" value="ECO:0007669"/>
    <property type="project" value="TreeGrafter"/>
</dbReference>
<organism evidence="2 3">
    <name type="scientific">Boletus reticuloceps</name>
    <dbReference type="NCBI Taxonomy" id="495285"/>
    <lineage>
        <taxon>Eukaryota</taxon>
        <taxon>Fungi</taxon>
        <taxon>Dikarya</taxon>
        <taxon>Basidiomycota</taxon>
        <taxon>Agaricomycotina</taxon>
        <taxon>Agaricomycetes</taxon>
        <taxon>Agaricomycetidae</taxon>
        <taxon>Boletales</taxon>
        <taxon>Boletineae</taxon>
        <taxon>Boletaceae</taxon>
        <taxon>Boletoideae</taxon>
        <taxon>Boletus</taxon>
    </lineage>
</organism>
<gene>
    <name evidence="2" type="ORF">JVT61DRAFT_730</name>
</gene>
<dbReference type="Proteomes" id="UP000683000">
    <property type="component" value="Unassembled WGS sequence"/>
</dbReference>
<dbReference type="Pfam" id="PF10282">
    <property type="entry name" value="Lactonase"/>
    <property type="match status" value="1"/>
</dbReference>
<comment type="caution">
    <text evidence="2">The sequence shown here is derived from an EMBL/GenBank/DDBJ whole genome shotgun (WGS) entry which is preliminary data.</text>
</comment>
<accession>A0A8I2Z088</accession>
<dbReference type="PANTHER" id="PTHR30344:SF1">
    <property type="entry name" value="6-PHOSPHOGLUCONOLACTONASE"/>
    <property type="match status" value="1"/>
</dbReference>
<dbReference type="EMBL" id="JAGFBS010000001">
    <property type="protein sequence ID" value="KAG6382090.1"/>
    <property type="molecule type" value="Genomic_DNA"/>
</dbReference>
<sequence>MATYKILVGSYTDSIYTLNFAPAPSGGTPTLTLLSQVHVGHHPSWIEAHPSDRSLIFAGLEQADGQIVVLKYDKDGKGHKVDEATCPSGGADPCTLLLTENEVIVGNYSGGTVATIPISTSPPYTRPAELWTLAMPFEDGKPGRDLSRQEASHPHQTAFNPLNTTEKELLVPDLGSDKVWQLTKGSDGHWAIRGFISAETGGGPRHVAIYGACAHCGPFPCEADNNGKGNVLYVLLELTSQLAVYRFHSGLPTTHLTTLSTLEQSPAPSYMKAAEILIPKPNRSFPWCISISRIGRTHTPRATRSPFSPWKRERNIQNSWAKYARG</sequence>
<protein>
    <submittedName>
        <fullName evidence="2">Lactonase, 7-bladed beta-propeller-domain-containing protein</fullName>
    </submittedName>
</protein>
<name>A0A8I2Z088_9AGAM</name>
<dbReference type="Gene3D" id="2.130.10.10">
    <property type="entry name" value="YVTN repeat-like/Quinoprotein amine dehydrogenase"/>
    <property type="match status" value="1"/>
</dbReference>
<proteinExistence type="inferred from homology"/>
<evidence type="ECO:0000313" key="3">
    <source>
        <dbReference type="Proteomes" id="UP000683000"/>
    </source>
</evidence>
<dbReference type="PANTHER" id="PTHR30344">
    <property type="entry name" value="6-PHOSPHOGLUCONOLACTONASE-RELATED"/>
    <property type="match status" value="1"/>
</dbReference>
<evidence type="ECO:0000256" key="1">
    <source>
        <dbReference type="ARBA" id="ARBA00005564"/>
    </source>
</evidence>
<dbReference type="AlphaFoldDB" id="A0A8I2Z088"/>
<dbReference type="InterPro" id="IPR015943">
    <property type="entry name" value="WD40/YVTN_repeat-like_dom_sf"/>
</dbReference>
<dbReference type="InterPro" id="IPR019405">
    <property type="entry name" value="Lactonase_7-beta_prop"/>
</dbReference>
<comment type="similarity">
    <text evidence="1">Belongs to the cycloisomerase 2 family.</text>
</comment>
<dbReference type="SUPFAM" id="SSF51004">
    <property type="entry name" value="C-terminal (heme d1) domain of cytochrome cd1-nitrite reductase"/>
    <property type="match status" value="1"/>
</dbReference>
<evidence type="ECO:0000313" key="2">
    <source>
        <dbReference type="EMBL" id="KAG6382090.1"/>
    </source>
</evidence>
<keyword evidence="3" id="KW-1185">Reference proteome</keyword>